<keyword evidence="3" id="KW-1185">Reference proteome</keyword>
<dbReference type="EMBL" id="JARBHB010000015">
    <property type="protein sequence ID" value="KAJ8867876.1"/>
    <property type="molecule type" value="Genomic_DNA"/>
</dbReference>
<proteinExistence type="predicted"/>
<protein>
    <submittedName>
        <fullName evidence="2">Uncharacterized protein</fullName>
    </submittedName>
</protein>
<organism evidence="2 3">
    <name type="scientific">Dryococelus australis</name>
    <dbReference type="NCBI Taxonomy" id="614101"/>
    <lineage>
        <taxon>Eukaryota</taxon>
        <taxon>Metazoa</taxon>
        <taxon>Ecdysozoa</taxon>
        <taxon>Arthropoda</taxon>
        <taxon>Hexapoda</taxon>
        <taxon>Insecta</taxon>
        <taxon>Pterygota</taxon>
        <taxon>Neoptera</taxon>
        <taxon>Polyneoptera</taxon>
        <taxon>Phasmatodea</taxon>
        <taxon>Verophasmatodea</taxon>
        <taxon>Anareolatae</taxon>
        <taxon>Phasmatidae</taxon>
        <taxon>Eurycanthinae</taxon>
        <taxon>Dryococelus</taxon>
    </lineage>
</organism>
<comment type="caution">
    <text evidence="2">The sequence shown here is derived from an EMBL/GenBank/DDBJ whole genome shotgun (WGS) entry which is preliminary data.</text>
</comment>
<feature type="region of interest" description="Disordered" evidence="1">
    <location>
        <begin position="621"/>
        <end position="644"/>
    </location>
</feature>
<name>A0ABQ9G600_9NEOP</name>
<reference evidence="2 3" key="1">
    <citation type="submission" date="2023-02" db="EMBL/GenBank/DDBJ databases">
        <title>LHISI_Scaffold_Assembly.</title>
        <authorList>
            <person name="Stuart O.P."/>
            <person name="Cleave R."/>
            <person name="Magrath M.J.L."/>
            <person name="Mikheyev A.S."/>
        </authorList>
    </citation>
    <scope>NUCLEOTIDE SEQUENCE [LARGE SCALE GENOMIC DNA]</scope>
    <source>
        <strain evidence="2">Daus_M_001</strain>
        <tissue evidence="2">Leg muscle</tissue>
    </source>
</reference>
<gene>
    <name evidence="2" type="ORF">PR048_031681</name>
</gene>
<feature type="region of interest" description="Disordered" evidence="1">
    <location>
        <begin position="122"/>
        <end position="142"/>
    </location>
</feature>
<evidence type="ECO:0000313" key="2">
    <source>
        <dbReference type="EMBL" id="KAJ8867876.1"/>
    </source>
</evidence>
<feature type="compositionally biased region" description="Pro residues" evidence="1">
    <location>
        <begin position="621"/>
        <end position="631"/>
    </location>
</feature>
<sequence>MPLVGGFSRGSPLSPASLFRRRSLFTSITLIGSQDLAIKSHQNLFTHSLTHSLILFQIHYLDIMLETCPCSPSGKNKSAPMVRVSAYRTAGLPTRTGHEYFARLLSGRVLLARAATAIGRTSAGGISDSRPPCPTREELTGPAEPMADRKIRACLISCSKAPRFAHRASENSYENTNINRNLYDCIILPANTNINRNLYDCIILPANTNINRNLYDCIILPANTNINRNLYDCIILPANTNINRNLYDCIILPANTNINRNLFSCEDLSGAVQLQPFTCGTAEALFFPRPSVFHSGAEVARGHRREWFRPTETARSVRSTFFNHVRLRCRARGSKGLESWPLRFHPTKDARICRLIGLRLNKRWKPYKHISDSANDQALAGRACLIMPSNIEPGHERDCSNTLRKTVAETPSTRQTLKNGRGCGFSSCCAALVVAVRFRHYTCGCLERSSVRTLQEVFGTASETRDQERLRSSRPAAKQLIASSRLQSDTFSRAIAYGARSRFSCAMEPRAVILAVERIAGPRYSCVSRDPGTHAYRGTRVLMRIAGPGYSVFHLKHPPSVWFDRSSLDHKMLAQQGGNTHLGRGSGVVEMCLRPLSIPNCSVYVRSLLAQRLTTSRPPICPFDAPSPSPTSGPSVRQSAGPANIGVSGQQLVSSLPAGSATRPSAELIIRQLSPSSRECCEKMASVTERRLQCRLPGRAIECGSTEGTQILAQGHWRMKANVPHKFVHDFMQGRATVAERFACLPPTKEVRVQCRATPDFNTSKSCRTMPLVGGFSRRYPRHQPRGAVRRGERRVTSSQLRAWTSMSCPAEVRSFDTNLQVGSLSKGHPGPTTLTPPTPSCRRIGEELQRITRRGVRSVVEGSEPGNGVFKVRRQCEANAESEGTDLRPSSGMITETSTLKSSTLAGEWARTMILNHDRPMRYPLHLDDSATALVRGRPNRNCSLSPEQLAVEVPEIGAWPSCVCLVSLTPHEDPLSWFGSPDHSSRPPLSWIGKFREFNDLLARLPSPVYTGDSHVCSLAADSSQFAVHFERRFLFAGSSSSTKARRTWALVVYRTPYELPCELSVDY</sequence>
<evidence type="ECO:0000256" key="1">
    <source>
        <dbReference type="SAM" id="MobiDB-lite"/>
    </source>
</evidence>
<evidence type="ECO:0000313" key="3">
    <source>
        <dbReference type="Proteomes" id="UP001159363"/>
    </source>
</evidence>
<dbReference type="Proteomes" id="UP001159363">
    <property type="component" value="Chromosome 14"/>
</dbReference>
<accession>A0ABQ9G600</accession>